<dbReference type="EMBL" id="JBHTOF010000103">
    <property type="protein sequence ID" value="MFD1466460.1"/>
    <property type="molecule type" value="Genomic_DNA"/>
</dbReference>
<dbReference type="InterPro" id="IPR036779">
    <property type="entry name" value="LysM_dom_sf"/>
</dbReference>
<dbReference type="InterPro" id="IPR017853">
    <property type="entry name" value="GH"/>
</dbReference>
<dbReference type="Gene3D" id="3.20.20.80">
    <property type="entry name" value="Glycosidases"/>
    <property type="match status" value="1"/>
</dbReference>
<dbReference type="Proteomes" id="UP001597244">
    <property type="component" value="Unassembled WGS sequence"/>
</dbReference>
<keyword evidence="6" id="KW-1185">Reference proteome</keyword>
<dbReference type="InterPro" id="IPR002053">
    <property type="entry name" value="Glyco_hydro_25"/>
</dbReference>
<dbReference type="PANTHER" id="PTHR34135:SF2">
    <property type="entry name" value="LYSOZYME"/>
    <property type="match status" value="1"/>
</dbReference>
<evidence type="ECO:0000256" key="3">
    <source>
        <dbReference type="ARBA" id="ARBA00023295"/>
    </source>
</evidence>
<dbReference type="SMART" id="SM00257">
    <property type="entry name" value="LysM"/>
    <property type="match status" value="1"/>
</dbReference>
<keyword evidence="3" id="KW-0326">Glycosidase</keyword>
<dbReference type="Pfam" id="PF01476">
    <property type="entry name" value="LysM"/>
    <property type="match status" value="1"/>
</dbReference>
<dbReference type="RefSeq" id="WP_125577435.1">
    <property type="nucleotide sequence ID" value="NZ_JBHTOF010000103.1"/>
</dbReference>
<keyword evidence="2" id="KW-0378">Hydrolase</keyword>
<name>A0ABW4DPA7_9LACO</name>
<evidence type="ECO:0000256" key="2">
    <source>
        <dbReference type="ARBA" id="ARBA00022801"/>
    </source>
</evidence>
<dbReference type="Pfam" id="PF01183">
    <property type="entry name" value="Glyco_hydro_25"/>
    <property type="match status" value="1"/>
</dbReference>
<comment type="caution">
    <text evidence="5">The sequence shown here is derived from an EMBL/GenBank/DDBJ whole genome shotgun (WGS) entry which is preliminary data.</text>
</comment>
<dbReference type="PROSITE" id="PS51782">
    <property type="entry name" value="LYSM"/>
    <property type="match status" value="1"/>
</dbReference>
<evidence type="ECO:0000313" key="6">
    <source>
        <dbReference type="Proteomes" id="UP001597244"/>
    </source>
</evidence>
<dbReference type="SMART" id="SM00641">
    <property type="entry name" value="Glyco_25"/>
    <property type="match status" value="1"/>
</dbReference>
<evidence type="ECO:0000256" key="1">
    <source>
        <dbReference type="ARBA" id="ARBA00010646"/>
    </source>
</evidence>
<dbReference type="InterPro" id="IPR018392">
    <property type="entry name" value="LysM"/>
</dbReference>
<feature type="domain" description="LysM" evidence="4">
    <location>
        <begin position="313"/>
        <end position="357"/>
    </location>
</feature>
<dbReference type="Gene3D" id="3.10.350.10">
    <property type="entry name" value="LysM domain"/>
    <property type="match status" value="1"/>
</dbReference>
<dbReference type="SUPFAM" id="SSF51445">
    <property type="entry name" value="(Trans)glycosidases"/>
    <property type="match status" value="1"/>
</dbReference>
<dbReference type="PANTHER" id="PTHR34135">
    <property type="entry name" value="LYSOZYME"/>
    <property type="match status" value="1"/>
</dbReference>
<proteinExistence type="inferred from homology"/>
<dbReference type="CDD" id="cd00118">
    <property type="entry name" value="LysM"/>
    <property type="match status" value="1"/>
</dbReference>
<dbReference type="SMART" id="SM01095">
    <property type="entry name" value="Cpl-7"/>
    <property type="match status" value="2"/>
</dbReference>
<evidence type="ECO:0000313" key="5">
    <source>
        <dbReference type="EMBL" id="MFD1466460.1"/>
    </source>
</evidence>
<protein>
    <submittedName>
        <fullName evidence="5">GH25 family lysozyme</fullName>
    </submittedName>
</protein>
<dbReference type="PROSITE" id="PS51904">
    <property type="entry name" value="GLYCOSYL_HYDROL_F25_2"/>
    <property type="match status" value="1"/>
</dbReference>
<comment type="similarity">
    <text evidence="1">Belongs to the glycosyl hydrolase 25 family.</text>
</comment>
<accession>A0ABW4DPA7</accession>
<sequence length="358" mass="38794">MALKFIDIFSGSGTEIAGRSDVDGVIIKATQGTTYVNPLCNAQYALAKQKGRLLGLYHYAAGGDPVAEANYFIANIKNYVGETVLVLDWESYQNSAWGTIGWGEKFVNRIHELTGVWPLLYTGLDGIRQNKSLATKCGLWFAGYPDNRDSWTVPTFSYNISPWSTYTLWQFSSSNGKLDRNVAAVDANGWRKIANPSGTTKPVTPSKPVVKPTPAVPAYSTAGKTLEAMANDVMAGKVGSGATRAKLLGRYATSVQVLVNYKMKTVSATSLNSTLASEVKKGVFGAGATRQKLLGSYYNGVQAVINKSVVVHTYYTVKSGDSFWSIAQKYGVDMNKLASQNKLTIKSVIHPGQKLLIK</sequence>
<evidence type="ECO:0000259" key="4">
    <source>
        <dbReference type="PROSITE" id="PS51782"/>
    </source>
</evidence>
<gene>
    <name evidence="5" type="ORF">ACFQ4L_10345</name>
</gene>
<dbReference type="InterPro" id="IPR018077">
    <property type="entry name" value="Glyco_hydro_fam25_subgr"/>
</dbReference>
<dbReference type="InterPro" id="IPR013168">
    <property type="entry name" value="Cpl_7_lyso_C"/>
</dbReference>
<reference evidence="6" key="1">
    <citation type="journal article" date="2019" name="Int. J. Syst. Evol. Microbiol.">
        <title>The Global Catalogue of Microorganisms (GCM) 10K type strain sequencing project: providing services to taxonomists for standard genome sequencing and annotation.</title>
        <authorList>
            <consortium name="The Broad Institute Genomics Platform"/>
            <consortium name="The Broad Institute Genome Sequencing Center for Infectious Disease"/>
            <person name="Wu L."/>
            <person name="Ma J."/>
        </authorList>
    </citation>
    <scope>NUCLEOTIDE SEQUENCE [LARGE SCALE GENOMIC DNA]</scope>
    <source>
        <strain evidence="6">CCM 8951</strain>
    </source>
</reference>
<organism evidence="5 6">
    <name type="scientific">Lapidilactobacillus mulanensis</name>
    <dbReference type="NCBI Taxonomy" id="2485999"/>
    <lineage>
        <taxon>Bacteria</taxon>
        <taxon>Bacillati</taxon>
        <taxon>Bacillota</taxon>
        <taxon>Bacilli</taxon>
        <taxon>Lactobacillales</taxon>
        <taxon>Lactobacillaceae</taxon>
        <taxon>Lapidilactobacillus</taxon>
    </lineage>
</organism>
<dbReference type="SUPFAM" id="SSF54106">
    <property type="entry name" value="LysM domain"/>
    <property type="match status" value="1"/>
</dbReference>